<gene>
    <name evidence="1" type="ORF">GWR20_01805</name>
</gene>
<evidence type="ECO:0000313" key="2">
    <source>
        <dbReference type="Proteomes" id="UP000466523"/>
    </source>
</evidence>
<dbReference type="Pfam" id="PF07366">
    <property type="entry name" value="SnoaL"/>
    <property type="match status" value="1"/>
</dbReference>
<name>A0A7K3L663_9MYCO</name>
<dbReference type="Proteomes" id="UP000466523">
    <property type="component" value="Unassembled WGS sequence"/>
</dbReference>
<dbReference type="EMBL" id="JAACYR010000004">
    <property type="protein sequence ID" value="NDJ87899.1"/>
    <property type="molecule type" value="Genomic_DNA"/>
</dbReference>
<sequence>MFFNQHRIDEAVDNYQAPSYIQHNPALPNGPEALKTAMKSLVAQFPDLRFDVKRAFADGDYVIVHSEMTGLNWVLDGADTPSAGAAGGETPSYAVVDILRMEDGRIAEHWDVIQRVPEQPAGGNSMF</sequence>
<dbReference type="InterPro" id="IPR032710">
    <property type="entry name" value="NTF2-like_dom_sf"/>
</dbReference>
<organism evidence="1 2">
    <name type="scientific">Mycolicibacter kumamotonensis</name>
    <dbReference type="NCBI Taxonomy" id="354243"/>
    <lineage>
        <taxon>Bacteria</taxon>
        <taxon>Bacillati</taxon>
        <taxon>Actinomycetota</taxon>
        <taxon>Actinomycetes</taxon>
        <taxon>Mycobacteriales</taxon>
        <taxon>Mycobacteriaceae</taxon>
        <taxon>Mycolicibacter</taxon>
    </lineage>
</organism>
<dbReference type="PANTHER" id="PTHR38436:SF1">
    <property type="entry name" value="ESTER CYCLASE"/>
    <property type="match status" value="1"/>
</dbReference>
<accession>A0A7K3L663</accession>
<dbReference type="SUPFAM" id="SSF54427">
    <property type="entry name" value="NTF2-like"/>
    <property type="match status" value="1"/>
</dbReference>
<dbReference type="Gene3D" id="3.10.450.50">
    <property type="match status" value="1"/>
</dbReference>
<dbReference type="PANTHER" id="PTHR38436">
    <property type="entry name" value="POLYKETIDE CYCLASE SNOAL-LIKE DOMAIN"/>
    <property type="match status" value="1"/>
</dbReference>
<evidence type="ECO:0000313" key="1">
    <source>
        <dbReference type="EMBL" id="NDJ87899.1"/>
    </source>
</evidence>
<dbReference type="AlphaFoldDB" id="A0A7K3L663"/>
<reference evidence="1 2" key="1">
    <citation type="submission" date="2020-01" db="EMBL/GenBank/DDBJ databases">
        <authorList>
            <person name="Sanchez-Estrada R."/>
            <person name="Gonzalez-Y-Merchand J.A."/>
            <person name="Rivera-Gutierrez S."/>
        </authorList>
    </citation>
    <scope>NUCLEOTIDE SEQUENCE [LARGE SCALE GENOMIC DNA]</scope>
    <source>
        <strain evidence="1 2">CST 7247</strain>
    </source>
</reference>
<proteinExistence type="predicted"/>
<dbReference type="InterPro" id="IPR009959">
    <property type="entry name" value="Cyclase_SnoaL-like"/>
</dbReference>
<comment type="caution">
    <text evidence="1">The sequence shown here is derived from an EMBL/GenBank/DDBJ whole genome shotgun (WGS) entry which is preliminary data.</text>
</comment>
<dbReference type="GO" id="GO:0030638">
    <property type="term" value="P:polyketide metabolic process"/>
    <property type="evidence" value="ECO:0007669"/>
    <property type="project" value="InterPro"/>
</dbReference>
<protein>
    <submittedName>
        <fullName evidence="1">Ester cyclase</fullName>
    </submittedName>
</protein>